<keyword evidence="2" id="KW-0732">Signal</keyword>
<dbReference type="PROSITE" id="PS51257">
    <property type="entry name" value="PROKAR_LIPOPROTEIN"/>
    <property type="match status" value="1"/>
</dbReference>
<dbReference type="EMBL" id="FOMX01000010">
    <property type="protein sequence ID" value="SFE20850.1"/>
    <property type="molecule type" value="Genomic_DNA"/>
</dbReference>
<keyword evidence="5" id="KW-1185">Reference proteome</keyword>
<evidence type="ECO:0000313" key="4">
    <source>
        <dbReference type="EMBL" id="SFE20850.1"/>
    </source>
</evidence>
<dbReference type="RefSeq" id="WP_096328412.1">
    <property type="nucleotide sequence ID" value="NZ_FOMX01000010.1"/>
</dbReference>
<dbReference type="Pfam" id="PF17517">
    <property type="entry name" value="IgGFc_binding"/>
    <property type="match status" value="1"/>
</dbReference>
<feature type="compositionally biased region" description="Polar residues" evidence="1">
    <location>
        <begin position="32"/>
        <end position="43"/>
    </location>
</feature>
<accession>A0A1I1YS93</accession>
<dbReference type="PANTHER" id="PTHR46534:SF1">
    <property type="entry name" value="IGGFC-BINDING PROTEIN N-TERMINAL DOMAIN-CONTAINING PROTEIN"/>
    <property type="match status" value="1"/>
</dbReference>
<evidence type="ECO:0000259" key="3">
    <source>
        <dbReference type="Pfam" id="PF17517"/>
    </source>
</evidence>
<feature type="region of interest" description="Disordered" evidence="1">
    <location>
        <begin position="23"/>
        <end position="105"/>
    </location>
</feature>
<gene>
    <name evidence="4" type="ORF">SAMN02745121_03405</name>
</gene>
<proteinExistence type="predicted"/>
<dbReference type="OrthoDB" id="7794186at2"/>
<dbReference type="InterPro" id="IPR035234">
    <property type="entry name" value="IgGFc-bd_N"/>
</dbReference>
<dbReference type="PANTHER" id="PTHR46534">
    <property type="entry name" value="IGGFC_BINDING DOMAIN-CONTAINING PROTEIN"/>
    <property type="match status" value="1"/>
</dbReference>
<feature type="compositionally biased region" description="Low complexity" evidence="1">
    <location>
        <begin position="44"/>
        <end position="61"/>
    </location>
</feature>
<feature type="signal peptide" evidence="2">
    <location>
        <begin position="1"/>
        <end position="20"/>
    </location>
</feature>
<evidence type="ECO:0000256" key="1">
    <source>
        <dbReference type="SAM" id="MobiDB-lite"/>
    </source>
</evidence>
<dbReference type="AlphaFoldDB" id="A0A1I1YS93"/>
<name>A0A1I1YS93_9BACT</name>
<evidence type="ECO:0000256" key="2">
    <source>
        <dbReference type="SAM" id="SignalP"/>
    </source>
</evidence>
<protein>
    <recommendedName>
        <fullName evidence="3">IgGFc-binding protein N-terminal domain-containing protein</fullName>
    </recommendedName>
</protein>
<feature type="chain" id="PRO_5011504022" description="IgGFc-binding protein N-terminal domain-containing protein" evidence="2">
    <location>
        <begin position="21"/>
        <end position="564"/>
    </location>
</feature>
<dbReference type="STRING" id="54.SAMN02745121_03405"/>
<organism evidence="4 5">
    <name type="scientific">Nannocystis exedens</name>
    <dbReference type="NCBI Taxonomy" id="54"/>
    <lineage>
        <taxon>Bacteria</taxon>
        <taxon>Pseudomonadati</taxon>
        <taxon>Myxococcota</taxon>
        <taxon>Polyangia</taxon>
        <taxon>Nannocystales</taxon>
        <taxon>Nannocystaceae</taxon>
        <taxon>Nannocystis</taxon>
    </lineage>
</organism>
<sequence>MQRRSTRPLLSFSALALVLAGCSDTGGRESSTEATGVTSAGSNSSPTVSTTVSPSTTAGPTDGTGGETGSTSEAAPTTDGVDSTGHNTKLDIGGLPDFGDDTGDEEPLPLTCENIAMQAATSVGCEFWGVDLPMLQYNEMAYGISVGNMSEAPAMVTIEDLRGPNGTLRVVTQFEVAPKQSQLVKINGQDGVVAGDHKVAPQGITPAAAFRVTSTVPVTAMQINPVGGGPSHVAEASLLLPRQALATSHFATSYAWDYGTWTVVVAVEDGTTITTSTGDAALDAFDAWTFLPNDDTNAFFVGSDKPVAVFSGTDCVLIPGNPWYACDHLEEQMVPLASWGTSYVGARHPQRVPEINPTPEEVRWRVVGAVDGTTVQLQPPQPGVGGMINIAKAGQIVEFASTESFVATGDQPFMLMQFMTGCYNVIKTTNAPNSCSQGPTGDPYMIQVPPIEQWMTALPFLTDTSYPRDFAIIMREAGTVVELACLGVVPDDHFTAIAGTSYEVGYVELDDNSGEGNCVDGAHFISADAPIGVMVAGLDWATSYGYPGGLNFKSLWVPPTEPPG</sequence>
<reference evidence="5" key="1">
    <citation type="submission" date="2016-10" db="EMBL/GenBank/DDBJ databases">
        <authorList>
            <person name="Varghese N."/>
            <person name="Submissions S."/>
        </authorList>
    </citation>
    <scope>NUCLEOTIDE SEQUENCE [LARGE SCALE GENOMIC DNA]</scope>
    <source>
        <strain evidence="5">ATCC 25963</strain>
    </source>
</reference>
<feature type="domain" description="IgGFc-binding protein N-terminal" evidence="3">
    <location>
        <begin position="235"/>
        <end position="537"/>
    </location>
</feature>
<evidence type="ECO:0000313" key="5">
    <source>
        <dbReference type="Proteomes" id="UP000199400"/>
    </source>
</evidence>
<dbReference type="Proteomes" id="UP000199400">
    <property type="component" value="Unassembled WGS sequence"/>
</dbReference>